<evidence type="ECO:0000259" key="2">
    <source>
        <dbReference type="Pfam" id="PF14021"/>
    </source>
</evidence>
<dbReference type="GO" id="GO:0050135">
    <property type="term" value="F:NADP+ nucleosidase activity"/>
    <property type="evidence" value="ECO:0007669"/>
    <property type="project" value="InterPro"/>
</dbReference>
<keyword evidence="4" id="KW-1185">Reference proteome</keyword>
<evidence type="ECO:0000313" key="4">
    <source>
        <dbReference type="Proteomes" id="UP000254978"/>
    </source>
</evidence>
<dbReference type="AlphaFoldDB" id="A0A378TLU0"/>
<name>A0A378TLU0_9MYCO</name>
<feature type="region of interest" description="Disordered" evidence="1">
    <location>
        <begin position="177"/>
        <end position="236"/>
    </location>
</feature>
<feature type="domain" description="TNT" evidence="2">
    <location>
        <begin position="449"/>
        <end position="546"/>
    </location>
</feature>
<dbReference type="InterPro" id="IPR025331">
    <property type="entry name" value="TNT"/>
</dbReference>
<evidence type="ECO:0000256" key="1">
    <source>
        <dbReference type="SAM" id="MobiDB-lite"/>
    </source>
</evidence>
<keyword evidence="3" id="KW-0378">Hydrolase</keyword>
<dbReference type="PANTHER" id="PTHR42059:SF1">
    <property type="entry name" value="TNT DOMAIN-CONTAINING PROTEIN"/>
    <property type="match status" value="1"/>
</dbReference>
<dbReference type="InterPro" id="IPR053024">
    <property type="entry name" value="Fungal_surface_NADase"/>
</dbReference>
<dbReference type="RefSeq" id="WP_115280496.1">
    <property type="nucleotide sequence ID" value="NZ_AP022600.1"/>
</dbReference>
<protein>
    <submittedName>
        <fullName evidence="3">Alpha/beta hydrolase of uncharacterized function (DUF1023)</fullName>
    </submittedName>
</protein>
<dbReference type="OrthoDB" id="4745173at2"/>
<dbReference type="Pfam" id="PF14021">
    <property type="entry name" value="TNT"/>
    <property type="match status" value="1"/>
</dbReference>
<dbReference type="Proteomes" id="UP000254978">
    <property type="component" value="Unassembled WGS sequence"/>
</dbReference>
<dbReference type="PANTHER" id="PTHR42059">
    <property type="entry name" value="TNT DOMAIN-CONTAINING PROTEIN"/>
    <property type="match status" value="1"/>
</dbReference>
<proteinExistence type="predicted"/>
<sequence>MTLTFADIERWNAGDVREVFHAATSRAQAVQDAANGLATLPAFTTWGGEAAEAAKEAIGKTRDDLDAHGREALAVANAARSAADEIERIRSDLATLKADAASLGMEIDPISGQVVAGPGFSGNPMELLLKQEQLQSRVDKLIGEANLVDAALANAIDMAGGIVPIAAPSAAQGPNLDDLLGSLTGESAAGNPIDGRDPAVSQPSEVSTPAGSDVPSDGPLEPTNLGELLGAPPSAAVPVPLNPRAVDEFKSVAREVMKRDGVPADQIERRLNEMVMRAQQPLPQAKPPEPGGMPAPGFAEGFGDRWFATEQLLKNLTGQEGVDALKESWSGLVHGLNETITDPVGTAVGEVQNALNSPSAAHYLGEKTFDVGASAATLPFGGEFAAVRAGLPAELVTPGGAPAAVLRGWDPTGGLPAADFESLFGTPASRIWPDNNGFPSEYVPQPAQLSEGTIIDRFGSEYGRYLAPDGTPFADRALTPESVGGDYNRYLVTGQPLPPGWQILQGPVEPWFGQTPAPNSTQYMIVGPDGVRVSVAELVDRGILDRYGPPLGR</sequence>
<accession>A0A378TLU0</accession>
<gene>
    <name evidence="3" type="ORF">NCTC10821_05157</name>
</gene>
<dbReference type="EMBL" id="UGQT01000001">
    <property type="protein sequence ID" value="STZ61600.1"/>
    <property type="molecule type" value="Genomic_DNA"/>
</dbReference>
<feature type="compositionally biased region" description="Polar residues" evidence="1">
    <location>
        <begin position="201"/>
        <end position="210"/>
    </location>
</feature>
<organism evidence="3 4">
    <name type="scientific">Mycolicibacterium tokaiense</name>
    <dbReference type="NCBI Taxonomy" id="39695"/>
    <lineage>
        <taxon>Bacteria</taxon>
        <taxon>Bacillati</taxon>
        <taxon>Actinomycetota</taxon>
        <taxon>Actinomycetes</taxon>
        <taxon>Mycobacteriales</taxon>
        <taxon>Mycobacteriaceae</taxon>
        <taxon>Mycolicibacterium</taxon>
    </lineage>
</organism>
<evidence type="ECO:0000313" key="3">
    <source>
        <dbReference type="EMBL" id="STZ61600.1"/>
    </source>
</evidence>
<reference evidence="3 4" key="1">
    <citation type="submission" date="2018-06" db="EMBL/GenBank/DDBJ databases">
        <authorList>
            <consortium name="Pathogen Informatics"/>
            <person name="Doyle S."/>
        </authorList>
    </citation>
    <scope>NUCLEOTIDE SEQUENCE [LARGE SCALE GENOMIC DNA]</scope>
    <source>
        <strain evidence="3 4">NCTC10821</strain>
    </source>
</reference>